<dbReference type="SUPFAM" id="SSF58104">
    <property type="entry name" value="Methyl-accepting chemotaxis protein (MCP) signaling domain"/>
    <property type="match status" value="1"/>
</dbReference>
<accession>A0ABV1M3E4</accession>
<evidence type="ECO:0000256" key="4">
    <source>
        <dbReference type="SAM" id="Coils"/>
    </source>
</evidence>
<dbReference type="SUPFAM" id="SSF103190">
    <property type="entry name" value="Sensory domain-like"/>
    <property type="match status" value="1"/>
</dbReference>
<dbReference type="Pfam" id="PF17201">
    <property type="entry name" value="Cache_3-Cache_2"/>
    <property type="match status" value="1"/>
</dbReference>
<evidence type="ECO:0000259" key="6">
    <source>
        <dbReference type="PROSITE" id="PS50111"/>
    </source>
</evidence>
<dbReference type="PANTHER" id="PTHR32089:SF112">
    <property type="entry name" value="LYSOZYME-LIKE PROTEIN-RELATED"/>
    <property type="match status" value="1"/>
</dbReference>
<keyword evidence="4" id="KW-0175">Coiled coil</keyword>
<dbReference type="CDD" id="cd06225">
    <property type="entry name" value="HAMP"/>
    <property type="match status" value="1"/>
</dbReference>
<dbReference type="RefSeq" id="WP_349586479.1">
    <property type="nucleotide sequence ID" value="NZ_JBEFLD010000004.1"/>
</dbReference>
<feature type="transmembrane region" description="Helical" evidence="5">
    <location>
        <begin position="322"/>
        <end position="345"/>
    </location>
</feature>
<dbReference type="InterPro" id="IPR033462">
    <property type="entry name" value="Cache_3-Cache_2"/>
</dbReference>
<dbReference type="CDD" id="cd11386">
    <property type="entry name" value="MCP_signal"/>
    <property type="match status" value="1"/>
</dbReference>
<feature type="domain" description="HAMP" evidence="7">
    <location>
        <begin position="348"/>
        <end position="401"/>
    </location>
</feature>
<comment type="similarity">
    <text evidence="2">Belongs to the methyl-accepting chemotaxis (MCP) protein family.</text>
</comment>
<evidence type="ECO:0000256" key="1">
    <source>
        <dbReference type="ARBA" id="ARBA00023224"/>
    </source>
</evidence>
<dbReference type="CDD" id="cd18774">
    <property type="entry name" value="PDC2_HK_sensor"/>
    <property type="match status" value="1"/>
</dbReference>
<dbReference type="SMART" id="SM00304">
    <property type="entry name" value="HAMP"/>
    <property type="match status" value="1"/>
</dbReference>
<feature type="domain" description="Methyl-accepting transducer" evidence="6">
    <location>
        <begin position="406"/>
        <end position="642"/>
    </location>
</feature>
<dbReference type="InterPro" id="IPR029151">
    <property type="entry name" value="Sensor-like_sf"/>
</dbReference>
<dbReference type="PROSITE" id="PS50111">
    <property type="entry name" value="CHEMOTAXIS_TRANSDUC_2"/>
    <property type="match status" value="1"/>
</dbReference>
<organism evidence="8 9">
    <name type="scientific">Vogesella oryzagri</name>
    <dbReference type="NCBI Taxonomy" id="3160864"/>
    <lineage>
        <taxon>Bacteria</taxon>
        <taxon>Pseudomonadati</taxon>
        <taxon>Pseudomonadota</taxon>
        <taxon>Betaproteobacteria</taxon>
        <taxon>Neisseriales</taxon>
        <taxon>Chromobacteriaceae</taxon>
        <taxon>Vogesella</taxon>
    </lineage>
</organism>
<evidence type="ECO:0000256" key="5">
    <source>
        <dbReference type="SAM" id="Phobius"/>
    </source>
</evidence>
<dbReference type="InterPro" id="IPR004089">
    <property type="entry name" value="MCPsignal_dom"/>
</dbReference>
<keyword evidence="1 3" id="KW-0807">Transducer</keyword>
<reference evidence="8" key="1">
    <citation type="submission" date="2024-06" db="EMBL/GenBank/DDBJ databases">
        <title>Genome sequence of Vogesella sp. MAHUQ-64.</title>
        <authorList>
            <person name="Huq M.A."/>
        </authorList>
    </citation>
    <scope>NUCLEOTIDE SEQUENCE</scope>
    <source>
        <strain evidence="8">MAHUQ-64</strain>
    </source>
</reference>
<dbReference type="SMART" id="SM00283">
    <property type="entry name" value="MA"/>
    <property type="match status" value="1"/>
</dbReference>
<name>A0ABV1M3E4_9NEIS</name>
<protein>
    <submittedName>
        <fullName evidence="8">Cache 3/Cache 2 fusion domain-containing protein</fullName>
    </submittedName>
</protein>
<keyword evidence="5" id="KW-0812">Transmembrane</keyword>
<dbReference type="Pfam" id="PF00672">
    <property type="entry name" value="HAMP"/>
    <property type="match status" value="1"/>
</dbReference>
<dbReference type="InterPro" id="IPR003660">
    <property type="entry name" value="HAMP_dom"/>
</dbReference>
<evidence type="ECO:0000256" key="2">
    <source>
        <dbReference type="ARBA" id="ARBA00029447"/>
    </source>
</evidence>
<proteinExistence type="inferred from homology"/>
<sequence>MKHAMRIGTRLVLAQVVLMVLLVAAFMLPAYYFSQKLLQARTQAVQQQLISQSVNMIEGFDDALKISAAQFERMYVASFPATITLVPGQNMPLEGAGEVPVLKSGDMVLNNNHDLAGEFAIRSGNAAAVLVRAGDDFVRISTSLLTADGKRAVGSKLERGSAAYERLLKGMPYQGKMVLFDKEYVVSFSPIKDEQGQVVGATSVAIGASEGVGGLLARLTKVRIGESGHINIVDVNKGGRDYGRFVLHHKLSGRSVDKDLDTSGQPYLKDLLDSKSGSLAVQLPGENGKPVAHMLSWQRLDAWGWLIVSDELTSELQRDNRLLLQGLIGGCVLLLVLMSLALWVLTGRLVGRPVRTLVRSVGEVRDSHDLTRRIEVARRDEVGEVADAINSLLENFRHALNRTSEHASELESAARELADKAAAAANSSGEQRESATLMHGYSQQLGGSVHQIEQVAGEASRAASASSDAATQGSRSLVAAVEEVNRISGTLGAAAGSLHSLEDSAKQISTIIGVIHDIAEQTNLLALNAAIEAARAGEFGRGFAVVADEVRKLAERTSAATGEISGMIGSMQSATGSAVDAMRQSVTLAANGAAITGEARQAIDSILDASRETMAVVTQIHQRLVEQRASVQQIVTQVEQVANLAGVSNEAANRSAETAQHMTGLANALRDEVNVFRT</sequence>
<keyword evidence="9" id="KW-1185">Reference proteome</keyword>
<feature type="coiled-coil region" evidence="4">
    <location>
        <begin position="400"/>
        <end position="427"/>
    </location>
</feature>
<keyword evidence="5" id="KW-0472">Membrane</keyword>
<feature type="transmembrane region" description="Helical" evidence="5">
    <location>
        <begin position="12"/>
        <end position="33"/>
    </location>
</feature>
<dbReference type="Gene3D" id="1.10.287.950">
    <property type="entry name" value="Methyl-accepting chemotaxis protein"/>
    <property type="match status" value="1"/>
</dbReference>
<gene>
    <name evidence="8" type="ORF">ABNW52_08720</name>
</gene>
<evidence type="ECO:0000256" key="3">
    <source>
        <dbReference type="PROSITE-ProRule" id="PRU00284"/>
    </source>
</evidence>
<evidence type="ECO:0000313" key="8">
    <source>
        <dbReference type="EMBL" id="MEQ6290698.1"/>
    </source>
</evidence>
<evidence type="ECO:0000313" key="9">
    <source>
        <dbReference type="Proteomes" id="UP001433638"/>
    </source>
</evidence>
<dbReference type="EMBL" id="JBEFLD010000004">
    <property type="protein sequence ID" value="MEQ6290698.1"/>
    <property type="molecule type" value="Genomic_DNA"/>
</dbReference>
<dbReference type="Proteomes" id="UP001433638">
    <property type="component" value="Unassembled WGS sequence"/>
</dbReference>
<evidence type="ECO:0000259" key="7">
    <source>
        <dbReference type="PROSITE" id="PS50885"/>
    </source>
</evidence>
<dbReference type="PROSITE" id="PS50885">
    <property type="entry name" value="HAMP"/>
    <property type="match status" value="1"/>
</dbReference>
<keyword evidence="5" id="KW-1133">Transmembrane helix</keyword>
<dbReference type="Pfam" id="PF00015">
    <property type="entry name" value="MCPsignal"/>
    <property type="match status" value="1"/>
</dbReference>
<comment type="caution">
    <text evidence="8">The sequence shown here is derived from an EMBL/GenBank/DDBJ whole genome shotgun (WGS) entry which is preliminary data.</text>
</comment>
<dbReference type="PANTHER" id="PTHR32089">
    <property type="entry name" value="METHYL-ACCEPTING CHEMOTAXIS PROTEIN MCPB"/>
    <property type="match status" value="1"/>
</dbReference>